<dbReference type="EMBL" id="KZ107850">
    <property type="protein sequence ID" value="OSS46706.1"/>
    <property type="molecule type" value="Genomic_DNA"/>
</dbReference>
<dbReference type="Pfam" id="PF00106">
    <property type="entry name" value="adh_short"/>
    <property type="match status" value="1"/>
</dbReference>
<dbReference type="InterPro" id="IPR036291">
    <property type="entry name" value="NAD(P)-bd_dom_sf"/>
</dbReference>
<comment type="similarity">
    <text evidence="1">Belongs to the short-chain dehydrogenases/reductases (SDR) family.</text>
</comment>
<dbReference type="PANTHER" id="PTHR43544:SF32">
    <property type="entry name" value="CHAIN DEHYDROGENASE, PUTATIVE (AFU_ORTHOLOGUE AFUA_5G01530)-RELATED"/>
    <property type="match status" value="1"/>
</dbReference>
<evidence type="ECO:0000256" key="1">
    <source>
        <dbReference type="ARBA" id="ARBA00006484"/>
    </source>
</evidence>
<evidence type="ECO:0000313" key="2">
    <source>
        <dbReference type="EMBL" id="OSS46706.1"/>
    </source>
</evidence>
<dbReference type="Proteomes" id="UP000193240">
    <property type="component" value="Unassembled WGS sequence"/>
</dbReference>
<dbReference type="STRING" id="105696.A0A1Y2LS46"/>
<dbReference type="InterPro" id="IPR002347">
    <property type="entry name" value="SDR_fam"/>
</dbReference>
<reference evidence="2 3" key="1">
    <citation type="journal article" date="2017" name="Genome Announc.">
        <title>Genome sequence of the saprophytic ascomycete Epicoccum nigrum ICMP 19927 strain isolated from New Zealand.</title>
        <authorList>
            <person name="Fokin M."/>
            <person name="Fleetwood D."/>
            <person name="Weir B.S."/>
            <person name="Villas-Boas S.G."/>
        </authorList>
    </citation>
    <scope>NUCLEOTIDE SEQUENCE [LARGE SCALE GENOMIC DNA]</scope>
    <source>
        <strain evidence="2 3">ICMP 19927</strain>
    </source>
</reference>
<dbReference type="InParanoid" id="A0A1Y2LS46"/>
<sequence length="260" mass="28014">MASLSKEIVLVTGANSGIGFELARQLLAKGTYHVLLGARSPDRGTTALRSLQSQNHPGSIEFLHLDLQDDTTIANAASSITASHGRLDVLVNNAAVASYTASDRQAFRDAFDTNATGPYLLTKALISLLRKSANPRIVNVSSGAGSIGRRLTPASPMYKIQAEPYRASKAAMNILMTCQYVEYGLNYNVEGEPVQEGEEKRVKVFAYDPGFTVSNLSEANTKENGARSAEDTVKSLMDVVEGKRDGEVGRFIHNSGGYPW</sequence>
<dbReference type="OMA" id="ESPMYKI"/>
<evidence type="ECO:0000313" key="3">
    <source>
        <dbReference type="Proteomes" id="UP000193240"/>
    </source>
</evidence>
<dbReference type="SUPFAM" id="SSF51735">
    <property type="entry name" value="NAD(P)-binding Rossmann-fold domains"/>
    <property type="match status" value="1"/>
</dbReference>
<dbReference type="Gene3D" id="3.40.50.720">
    <property type="entry name" value="NAD(P)-binding Rossmann-like Domain"/>
    <property type="match status" value="1"/>
</dbReference>
<accession>A0A1Y2LS46</accession>
<dbReference type="GO" id="GO:0005737">
    <property type="term" value="C:cytoplasm"/>
    <property type="evidence" value="ECO:0007669"/>
    <property type="project" value="TreeGrafter"/>
</dbReference>
<dbReference type="InterPro" id="IPR051468">
    <property type="entry name" value="Fungal_SecMetab_SDRs"/>
</dbReference>
<gene>
    <name evidence="2" type="ORF">B5807_09014</name>
</gene>
<organism evidence="2 3">
    <name type="scientific">Epicoccum nigrum</name>
    <name type="common">Soil fungus</name>
    <name type="synonym">Epicoccum purpurascens</name>
    <dbReference type="NCBI Taxonomy" id="105696"/>
    <lineage>
        <taxon>Eukaryota</taxon>
        <taxon>Fungi</taxon>
        <taxon>Dikarya</taxon>
        <taxon>Ascomycota</taxon>
        <taxon>Pezizomycotina</taxon>
        <taxon>Dothideomycetes</taxon>
        <taxon>Pleosporomycetidae</taxon>
        <taxon>Pleosporales</taxon>
        <taxon>Pleosporineae</taxon>
        <taxon>Didymellaceae</taxon>
        <taxon>Epicoccum</taxon>
    </lineage>
</organism>
<dbReference type="FunCoup" id="A0A1Y2LS46">
    <property type="interactions" value="121"/>
</dbReference>
<dbReference type="GO" id="GO:0016491">
    <property type="term" value="F:oxidoreductase activity"/>
    <property type="evidence" value="ECO:0007669"/>
    <property type="project" value="TreeGrafter"/>
</dbReference>
<keyword evidence="3" id="KW-1185">Reference proteome</keyword>
<dbReference type="AlphaFoldDB" id="A0A1Y2LS46"/>
<dbReference type="PRINTS" id="PR00081">
    <property type="entry name" value="GDHRDH"/>
</dbReference>
<proteinExistence type="inferred from homology"/>
<protein>
    <submittedName>
        <fullName evidence="2">Uncharacterized protein</fullName>
    </submittedName>
</protein>
<name>A0A1Y2LS46_EPING</name>
<dbReference type="GO" id="GO:0019748">
    <property type="term" value="P:secondary metabolic process"/>
    <property type="evidence" value="ECO:0007669"/>
    <property type="project" value="TreeGrafter"/>
</dbReference>
<dbReference type="PANTHER" id="PTHR43544">
    <property type="entry name" value="SHORT-CHAIN DEHYDROGENASE/REDUCTASE"/>
    <property type="match status" value="1"/>
</dbReference>